<dbReference type="PROSITE" id="PS00138">
    <property type="entry name" value="SUBTILASE_SER"/>
    <property type="match status" value="1"/>
</dbReference>
<sequence length="1067" mass="108889">MSATPTWAAAAGEATALKPGARATAAKVTSRIARTDRTLLGQRATSAVSVLVKLDYDPVATYAGDVRGYAATSPSVTGRALAGGSAEIAYERYVAAREAAFGRALASRLPGAKLGRSLRTVYGGIAVTLPANRVDDLLRISGVAAVQRDEIRQPLTDSSGAFIGADIVQQQLGGERDAGRGVIFGVLDTGAWPEHPSFADQGNLSAPPAKADGTARTCDFGVNPQTKQRFTCTNKLIGGAAFLDTYRQQHGADSETFWSARDSEGHGTHTASTSAGNALTSAKVFGVERGPLRGVAPGAWISVYKVCGGLGCFSSDAAAAVAQAVKDGVEVINFSVSGGTEPSTDPVELAFLDAYAAGVFVAASAGNSGPDAGTVNHLSPWVTTVAASTQLREFSSTLTLRAGDKTLTLRGSSITAGVGTSPVVRAADVPGYTGGAQCLRAAKKNAFAGKIIVCERGENARVEKGYFAFRAGAVGMILYNPTKQDTETDNHWLPTVHLADGSKLLPFLKRGNVQGSFTAGAARKGTGDVMAAFSSRGPGGLALKPDVTAPGVQILAGHTPVPDEPTGGPKGELFQAIAGTSMSGPHVAGAGILLAAAHPGWSPGQIKSALMTTAVTEVVKEDGITKADPLDLGAGRIAVDRAVTPGLTFDETAARMTALAANDVAAVQLNSPSINAPVMPGRLVVVRTARNVTDHALSYTAATTAPAKSSITVSPAAFTVAAGESVRLTITISSTAGKKQLFGAVRLTPASGSGVPALHLPVAFVPQQGSTTLTGDCSSTTMRLGGAVDCDYRVRNDSYAAATVKINAKIGEGTVVSGSTPPAGEVTLAGATPGLPSIAKVDGVHWHSLGALGIPAEPIGDEDILNFDTPSFTYAGASYDSIGVTSNGYLVVGGGGAQDLSAEPGGLPDPRRPNNVLAPFWTDLDGSGADGIRAGAVRVDGKDWIAVEWGVKVFGTDSDRRFQVWIALGDDPEVIFAYDPATPLAAPGALKWAIGAENMIGGGDARAALPTADLRVTATAGKPGQSIGYAFRVTGLRPGTTSIVTTMTSTSVPGTTVLKQPLTVVLR</sequence>
<evidence type="ECO:0000256" key="1">
    <source>
        <dbReference type="ARBA" id="ARBA00022670"/>
    </source>
</evidence>
<feature type="active site" description="Charge relay system" evidence="4 5">
    <location>
        <position position="266"/>
    </location>
</feature>
<evidence type="ECO:0000256" key="2">
    <source>
        <dbReference type="ARBA" id="ARBA00022801"/>
    </source>
</evidence>
<accession>A0A841BVQ0</accession>
<dbReference type="SUPFAM" id="SSF52025">
    <property type="entry name" value="PA domain"/>
    <property type="match status" value="1"/>
</dbReference>
<keyword evidence="1 5" id="KW-0645">Protease</keyword>
<feature type="domain" description="Subtilisin-like protease fibronectin type-III" evidence="8">
    <location>
        <begin position="668"/>
        <end position="747"/>
    </location>
</feature>
<comment type="similarity">
    <text evidence="5">Belongs to the peptidase S8 family.</text>
</comment>
<evidence type="ECO:0000256" key="5">
    <source>
        <dbReference type="PROSITE-ProRule" id="PRU01240"/>
    </source>
</evidence>
<dbReference type="SUPFAM" id="SSF52743">
    <property type="entry name" value="Subtilisin-like"/>
    <property type="match status" value="1"/>
</dbReference>
<dbReference type="Gene3D" id="3.50.30.30">
    <property type="match status" value="1"/>
</dbReference>
<protein>
    <recommendedName>
        <fullName evidence="11">Serine protease</fullName>
    </recommendedName>
</protein>
<dbReference type="Pfam" id="PF02225">
    <property type="entry name" value="PA"/>
    <property type="match status" value="1"/>
</dbReference>
<dbReference type="AlphaFoldDB" id="A0A841BVQ0"/>
<dbReference type="PRINTS" id="PR00723">
    <property type="entry name" value="SUBTILISIN"/>
</dbReference>
<evidence type="ECO:0000313" key="10">
    <source>
        <dbReference type="Proteomes" id="UP000587527"/>
    </source>
</evidence>
<dbReference type="InterPro" id="IPR045051">
    <property type="entry name" value="SBT"/>
</dbReference>
<dbReference type="CDD" id="cd02120">
    <property type="entry name" value="PA_subtilisin_like"/>
    <property type="match status" value="1"/>
</dbReference>
<dbReference type="Proteomes" id="UP000587527">
    <property type="component" value="Unassembled WGS sequence"/>
</dbReference>
<evidence type="ECO:0008006" key="11">
    <source>
        <dbReference type="Google" id="ProtNLM"/>
    </source>
</evidence>
<keyword evidence="3 5" id="KW-0720">Serine protease</keyword>
<gene>
    <name evidence="9" type="ORF">F4553_004618</name>
</gene>
<evidence type="ECO:0000256" key="3">
    <source>
        <dbReference type="ARBA" id="ARBA00022825"/>
    </source>
</evidence>
<dbReference type="PANTHER" id="PTHR10795">
    <property type="entry name" value="PROPROTEIN CONVERTASE SUBTILISIN/KEXIN"/>
    <property type="match status" value="1"/>
</dbReference>
<keyword evidence="10" id="KW-1185">Reference proteome</keyword>
<dbReference type="InterPro" id="IPR041469">
    <property type="entry name" value="Subtilisin-like_FN3"/>
</dbReference>
<dbReference type="Gene3D" id="2.60.40.2310">
    <property type="match status" value="1"/>
</dbReference>
<evidence type="ECO:0000259" key="6">
    <source>
        <dbReference type="Pfam" id="PF00082"/>
    </source>
</evidence>
<dbReference type="Pfam" id="PF17766">
    <property type="entry name" value="fn3_6"/>
    <property type="match status" value="1"/>
</dbReference>
<evidence type="ECO:0000313" key="9">
    <source>
        <dbReference type="EMBL" id="MBB5871239.1"/>
    </source>
</evidence>
<dbReference type="GO" id="GO:0006508">
    <property type="term" value="P:proteolysis"/>
    <property type="evidence" value="ECO:0007669"/>
    <property type="project" value="UniProtKB-KW"/>
</dbReference>
<feature type="domain" description="Peptidase S8/S53" evidence="6">
    <location>
        <begin position="179"/>
        <end position="616"/>
    </location>
</feature>
<dbReference type="PROSITE" id="PS51892">
    <property type="entry name" value="SUBTILASE"/>
    <property type="match status" value="1"/>
</dbReference>
<evidence type="ECO:0000259" key="7">
    <source>
        <dbReference type="Pfam" id="PF02225"/>
    </source>
</evidence>
<name>A0A841BVQ0_9ACTN</name>
<comment type="caution">
    <text evidence="9">The sequence shown here is derived from an EMBL/GenBank/DDBJ whole genome shotgun (WGS) entry which is preliminary data.</text>
</comment>
<evidence type="ECO:0000256" key="4">
    <source>
        <dbReference type="PIRSR" id="PIRSR615500-1"/>
    </source>
</evidence>
<evidence type="ECO:0000259" key="8">
    <source>
        <dbReference type="Pfam" id="PF17766"/>
    </source>
</evidence>
<proteinExistence type="inferred from homology"/>
<organism evidence="9 10">
    <name type="scientific">Allocatelliglobosispora scoriae</name>
    <dbReference type="NCBI Taxonomy" id="643052"/>
    <lineage>
        <taxon>Bacteria</taxon>
        <taxon>Bacillati</taxon>
        <taxon>Actinomycetota</taxon>
        <taxon>Actinomycetes</taxon>
        <taxon>Micromonosporales</taxon>
        <taxon>Micromonosporaceae</taxon>
        <taxon>Allocatelliglobosispora</taxon>
    </lineage>
</organism>
<dbReference type="RefSeq" id="WP_184839166.1">
    <property type="nucleotide sequence ID" value="NZ_JACHMN010000002.1"/>
</dbReference>
<dbReference type="Gene3D" id="3.40.50.200">
    <property type="entry name" value="Peptidase S8/S53 domain"/>
    <property type="match status" value="1"/>
</dbReference>
<feature type="active site" description="Charge relay system" evidence="4 5">
    <location>
        <position position="581"/>
    </location>
</feature>
<feature type="domain" description="PA" evidence="7">
    <location>
        <begin position="434"/>
        <end position="499"/>
    </location>
</feature>
<dbReference type="GO" id="GO:0004252">
    <property type="term" value="F:serine-type endopeptidase activity"/>
    <property type="evidence" value="ECO:0007669"/>
    <property type="project" value="UniProtKB-UniRule"/>
</dbReference>
<dbReference type="Pfam" id="PF00082">
    <property type="entry name" value="Peptidase_S8"/>
    <property type="match status" value="1"/>
</dbReference>
<keyword evidence="2 5" id="KW-0378">Hydrolase</keyword>
<dbReference type="InterPro" id="IPR000209">
    <property type="entry name" value="Peptidase_S8/S53_dom"/>
</dbReference>
<dbReference type="InterPro" id="IPR015500">
    <property type="entry name" value="Peptidase_S8_subtilisin-rel"/>
</dbReference>
<dbReference type="InterPro" id="IPR036852">
    <property type="entry name" value="Peptidase_S8/S53_dom_sf"/>
</dbReference>
<feature type="active site" description="Charge relay system" evidence="4 5">
    <location>
        <position position="188"/>
    </location>
</feature>
<dbReference type="InterPro" id="IPR046450">
    <property type="entry name" value="PA_dom_sf"/>
</dbReference>
<dbReference type="InterPro" id="IPR023828">
    <property type="entry name" value="Peptidase_S8_Ser-AS"/>
</dbReference>
<dbReference type="EMBL" id="JACHMN010000002">
    <property type="protein sequence ID" value="MBB5871239.1"/>
    <property type="molecule type" value="Genomic_DNA"/>
</dbReference>
<reference evidence="9 10" key="1">
    <citation type="submission" date="2020-08" db="EMBL/GenBank/DDBJ databases">
        <title>Sequencing the genomes of 1000 actinobacteria strains.</title>
        <authorList>
            <person name="Klenk H.-P."/>
        </authorList>
    </citation>
    <scope>NUCLEOTIDE SEQUENCE [LARGE SCALE GENOMIC DNA]</scope>
    <source>
        <strain evidence="9 10">DSM 45362</strain>
    </source>
</reference>
<dbReference type="InterPro" id="IPR003137">
    <property type="entry name" value="PA_domain"/>
</dbReference>